<accession>A0A5C3QPT8</accession>
<feature type="region of interest" description="Disordered" evidence="1">
    <location>
        <begin position="203"/>
        <end position="241"/>
    </location>
</feature>
<feature type="region of interest" description="Disordered" evidence="1">
    <location>
        <begin position="325"/>
        <end position="348"/>
    </location>
</feature>
<evidence type="ECO:0000313" key="4">
    <source>
        <dbReference type="Proteomes" id="UP000305067"/>
    </source>
</evidence>
<keyword evidence="4" id="KW-1185">Reference proteome</keyword>
<feature type="compositionally biased region" description="Low complexity" evidence="1">
    <location>
        <begin position="325"/>
        <end position="336"/>
    </location>
</feature>
<evidence type="ECO:0000256" key="2">
    <source>
        <dbReference type="SAM" id="Phobius"/>
    </source>
</evidence>
<feature type="compositionally biased region" description="Low complexity" evidence="1">
    <location>
        <begin position="405"/>
        <end position="416"/>
    </location>
</feature>
<protein>
    <recommendedName>
        <fullName evidence="5">Mid2 domain-containing protein</fullName>
    </recommendedName>
</protein>
<dbReference type="EMBL" id="ML178821">
    <property type="protein sequence ID" value="TFL02830.1"/>
    <property type="molecule type" value="Genomic_DNA"/>
</dbReference>
<dbReference type="STRING" id="1884261.A0A5C3QPT8"/>
<proteinExistence type="predicted"/>
<keyword evidence="2" id="KW-1133">Transmembrane helix</keyword>
<organism evidence="3 4">
    <name type="scientific">Pterulicium gracile</name>
    <dbReference type="NCBI Taxonomy" id="1884261"/>
    <lineage>
        <taxon>Eukaryota</taxon>
        <taxon>Fungi</taxon>
        <taxon>Dikarya</taxon>
        <taxon>Basidiomycota</taxon>
        <taxon>Agaricomycotina</taxon>
        <taxon>Agaricomycetes</taxon>
        <taxon>Agaricomycetidae</taxon>
        <taxon>Agaricales</taxon>
        <taxon>Pleurotineae</taxon>
        <taxon>Pterulaceae</taxon>
        <taxon>Pterulicium</taxon>
    </lineage>
</organism>
<evidence type="ECO:0008006" key="5">
    <source>
        <dbReference type="Google" id="ProtNLM"/>
    </source>
</evidence>
<sequence>MFINPYGSSRSRCLQIPRTVMFLAAMQLIGYIPRVYGIDGLQSCADDALNWYTEPMKETPCFTYQKLRRLCNQSYSVPEMDPSKTPFDRCDEQVGECCCNSVAFALSALCLNCQQGIGGGTGFDRAVGTYQAYLGTGIHCDVSKASNQALPATIQAAVCNKDIEIVHPLYGLFWGDGAWFYTFTRDKIQLSLSSNESSIHGMCPPEAVEDTTTPSPGPGSTSQFPPTFTPGSASGRETQPASSASTISVGATIGIAIGGVVLGVLIVLLVLLLLRKRWRWVGAASPPPEEVLQHPGPHVTTNPSIAPFGFPAHTASTFYSTTYGAGPAPAPSSHHSQPSFNASSSSGVIIEPRRYTDREYGRYLGPAVDASRRGGGPGSSVSGRDSLPAYSPEPEESVGSGSGGQSVVTSRGSRKR</sequence>
<feature type="compositionally biased region" description="Polar residues" evidence="1">
    <location>
        <begin position="337"/>
        <end position="347"/>
    </location>
</feature>
<reference evidence="3 4" key="1">
    <citation type="journal article" date="2019" name="Nat. Ecol. Evol.">
        <title>Megaphylogeny resolves global patterns of mushroom evolution.</title>
        <authorList>
            <person name="Varga T."/>
            <person name="Krizsan K."/>
            <person name="Foldi C."/>
            <person name="Dima B."/>
            <person name="Sanchez-Garcia M."/>
            <person name="Sanchez-Ramirez S."/>
            <person name="Szollosi G.J."/>
            <person name="Szarkandi J.G."/>
            <person name="Papp V."/>
            <person name="Albert L."/>
            <person name="Andreopoulos W."/>
            <person name="Angelini C."/>
            <person name="Antonin V."/>
            <person name="Barry K.W."/>
            <person name="Bougher N.L."/>
            <person name="Buchanan P."/>
            <person name="Buyck B."/>
            <person name="Bense V."/>
            <person name="Catcheside P."/>
            <person name="Chovatia M."/>
            <person name="Cooper J."/>
            <person name="Damon W."/>
            <person name="Desjardin D."/>
            <person name="Finy P."/>
            <person name="Geml J."/>
            <person name="Haridas S."/>
            <person name="Hughes K."/>
            <person name="Justo A."/>
            <person name="Karasinski D."/>
            <person name="Kautmanova I."/>
            <person name="Kiss B."/>
            <person name="Kocsube S."/>
            <person name="Kotiranta H."/>
            <person name="LaButti K.M."/>
            <person name="Lechner B.E."/>
            <person name="Liimatainen K."/>
            <person name="Lipzen A."/>
            <person name="Lukacs Z."/>
            <person name="Mihaltcheva S."/>
            <person name="Morgado L.N."/>
            <person name="Niskanen T."/>
            <person name="Noordeloos M.E."/>
            <person name="Ohm R.A."/>
            <person name="Ortiz-Santana B."/>
            <person name="Ovrebo C."/>
            <person name="Racz N."/>
            <person name="Riley R."/>
            <person name="Savchenko A."/>
            <person name="Shiryaev A."/>
            <person name="Soop K."/>
            <person name="Spirin V."/>
            <person name="Szebenyi C."/>
            <person name="Tomsovsky M."/>
            <person name="Tulloss R.E."/>
            <person name="Uehling J."/>
            <person name="Grigoriev I.V."/>
            <person name="Vagvolgyi C."/>
            <person name="Papp T."/>
            <person name="Martin F.M."/>
            <person name="Miettinen O."/>
            <person name="Hibbett D.S."/>
            <person name="Nagy L.G."/>
        </authorList>
    </citation>
    <scope>NUCLEOTIDE SEQUENCE [LARGE SCALE GENOMIC DNA]</scope>
    <source>
        <strain evidence="3 4">CBS 309.79</strain>
    </source>
</reference>
<keyword evidence="2" id="KW-0472">Membrane</keyword>
<feature type="non-terminal residue" evidence="3">
    <location>
        <position position="1"/>
    </location>
</feature>
<evidence type="ECO:0000256" key="1">
    <source>
        <dbReference type="SAM" id="MobiDB-lite"/>
    </source>
</evidence>
<dbReference type="AlphaFoldDB" id="A0A5C3QPT8"/>
<feature type="compositionally biased region" description="Low complexity" evidence="1">
    <location>
        <begin position="211"/>
        <end position="226"/>
    </location>
</feature>
<feature type="region of interest" description="Disordered" evidence="1">
    <location>
        <begin position="366"/>
        <end position="416"/>
    </location>
</feature>
<feature type="compositionally biased region" description="Polar residues" evidence="1">
    <location>
        <begin position="229"/>
        <end position="241"/>
    </location>
</feature>
<dbReference type="Proteomes" id="UP000305067">
    <property type="component" value="Unassembled WGS sequence"/>
</dbReference>
<dbReference type="OrthoDB" id="2757214at2759"/>
<feature type="transmembrane region" description="Helical" evidence="2">
    <location>
        <begin position="249"/>
        <end position="274"/>
    </location>
</feature>
<evidence type="ECO:0000313" key="3">
    <source>
        <dbReference type="EMBL" id="TFL02830.1"/>
    </source>
</evidence>
<gene>
    <name evidence="3" type="ORF">BDV98DRAFT_603202</name>
</gene>
<keyword evidence="2" id="KW-0812">Transmembrane</keyword>
<name>A0A5C3QPT8_9AGAR</name>